<name>A0A1R0WXB6_9BACL</name>
<proteinExistence type="predicted"/>
<evidence type="ECO:0000256" key="1">
    <source>
        <dbReference type="SAM" id="Phobius"/>
    </source>
</evidence>
<dbReference type="AlphaFoldDB" id="A0A1R0WXB6"/>
<comment type="caution">
    <text evidence="2">The sequence shown here is derived from an EMBL/GenBank/DDBJ whole genome shotgun (WGS) entry which is preliminary data.</text>
</comment>
<keyword evidence="1" id="KW-0472">Membrane</keyword>
<keyword evidence="1" id="KW-0812">Transmembrane</keyword>
<dbReference type="RefSeq" id="WP_076179726.1">
    <property type="nucleotide sequence ID" value="NZ_MKQL01000066.1"/>
</dbReference>
<dbReference type="Proteomes" id="UP000187465">
    <property type="component" value="Unassembled WGS sequence"/>
</dbReference>
<accession>A0A1R0WXB6</accession>
<reference evidence="2 3" key="1">
    <citation type="submission" date="2016-10" db="EMBL/GenBank/DDBJ databases">
        <title>Paenibacillus species isolates.</title>
        <authorList>
            <person name="Beno S.M."/>
        </authorList>
    </citation>
    <scope>NUCLEOTIDE SEQUENCE [LARGE SCALE GENOMIC DNA]</scope>
    <source>
        <strain evidence="2 3">FSL H7-0604</strain>
    </source>
</reference>
<feature type="transmembrane region" description="Helical" evidence="1">
    <location>
        <begin position="12"/>
        <end position="36"/>
    </location>
</feature>
<keyword evidence="1" id="KW-1133">Transmembrane helix</keyword>
<organism evidence="2 3">
    <name type="scientific">Paenibacillus odorifer</name>
    <dbReference type="NCBI Taxonomy" id="189426"/>
    <lineage>
        <taxon>Bacteria</taxon>
        <taxon>Bacillati</taxon>
        <taxon>Bacillota</taxon>
        <taxon>Bacilli</taxon>
        <taxon>Bacillales</taxon>
        <taxon>Paenibacillaceae</taxon>
        <taxon>Paenibacillus</taxon>
    </lineage>
</organism>
<evidence type="ECO:0000313" key="2">
    <source>
        <dbReference type="EMBL" id="OMD23309.1"/>
    </source>
</evidence>
<feature type="transmembrane region" description="Helical" evidence="1">
    <location>
        <begin position="270"/>
        <end position="291"/>
    </location>
</feature>
<gene>
    <name evidence="2" type="ORF">BJP51_30270</name>
</gene>
<protein>
    <submittedName>
        <fullName evidence="2">Uncharacterized protein</fullName>
    </submittedName>
</protein>
<dbReference type="EMBL" id="MKQP01000057">
    <property type="protein sequence ID" value="OMD23309.1"/>
    <property type="molecule type" value="Genomic_DNA"/>
</dbReference>
<evidence type="ECO:0000313" key="3">
    <source>
        <dbReference type="Proteomes" id="UP000187465"/>
    </source>
</evidence>
<feature type="transmembrane region" description="Helical" evidence="1">
    <location>
        <begin position="298"/>
        <end position="323"/>
    </location>
</feature>
<feature type="transmembrane region" description="Helical" evidence="1">
    <location>
        <begin position="171"/>
        <end position="191"/>
    </location>
</feature>
<sequence length="378" mass="42189">MNRLVMFELRKIMIPRVWISIAGSIALAIFCFVSFYPSGTDSLLVVNKEKPEAIATHLGSIQPDLALKYAPRLKEEYAEDSAWPKEEKMKRILEQHYAGTAYMADQFNRNLTELRERKVLLEKQEPGSYALRDVTKKLSMLEEGKPRGFYVTEDWDLLHIFFSSSPGVGDLLIGLILVFALAPLFSGEENYRMDALILSSRYGRLKIVAAKLLAGFIVTFSWVTLFYGICTLLACLPFGFVGWNAPLNSYFYFDETPYALTQLQGFALKYAVTLLAACGLLLLTALISALCRSSLSSLGLAAFVVILPLFSLPGMLGKIISFLPSGVMVSRSLIEKYVSYNIFGIPILHLPLSILSVIIIGILAIMLIPIAFERRLKV</sequence>
<feature type="transmembrane region" description="Helical" evidence="1">
    <location>
        <begin position="343"/>
        <end position="372"/>
    </location>
</feature>
<feature type="transmembrane region" description="Helical" evidence="1">
    <location>
        <begin position="212"/>
        <end position="240"/>
    </location>
</feature>